<dbReference type="EMBL" id="JAQIZT010000001">
    <property type="protein sequence ID" value="KAJ7009927.1"/>
    <property type="molecule type" value="Genomic_DNA"/>
</dbReference>
<gene>
    <name evidence="1" type="ORF">NC653_000593</name>
</gene>
<sequence length="113" mass="12281">MGALVERCSLLELNMISLILQTDLHPGLAMAVAADGLELSDNVTDHVTELEPGILSCQEHVNSNGVAIDYYDFCTRSMFSGRINPSSLNLMNLELSNNECESATETGNTYAVR</sequence>
<organism evidence="1 2">
    <name type="scientific">Populus alba x Populus x berolinensis</name>
    <dbReference type="NCBI Taxonomy" id="444605"/>
    <lineage>
        <taxon>Eukaryota</taxon>
        <taxon>Viridiplantae</taxon>
        <taxon>Streptophyta</taxon>
        <taxon>Embryophyta</taxon>
        <taxon>Tracheophyta</taxon>
        <taxon>Spermatophyta</taxon>
        <taxon>Magnoliopsida</taxon>
        <taxon>eudicotyledons</taxon>
        <taxon>Gunneridae</taxon>
        <taxon>Pentapetalae</taxon>
        <taxon>rosids</taxon>
        <taxon>fabids</taxon>
        <taxon>Malpighiales</taxon>
        <taxon>Salicaceae</taxon>
        <taxon>Saliceae</taxon>
        <taxon>Populus</taxon>
    </lineage>
</organism>
<accession>A0AAD6RKT9</accession>
<protein>
    <submittedName>
        <fullName evidence="1">Uncharacterized protein</fullName>
    </submittedName>
</protein>
<proteinExistence type="predicted"/>
<reference evidence="1 2" key="1">
    <citation type="journal article" date="2023" name="Mol. Ecol. Resour.">
        <title>Chromosome-level genome assembly of a triploid poplar Populus alba 'Berolinensis'.</title>
        <authorList>
            <person name="Chen S."/>
            <person name="Yu Y."/>
            <person name="Wang X."/>
            <person name="Wang S."/>
            <person name="Zhang T."/>
            <person name="Zhou Y."/>
            <person name="He R."/>
            <person name="Meng N."/>
            <person name="Wang Y."/>
            <person name="Liu W."/>
            <person name="Liu Z."/>
            <person name="Liu J."/>
            <person name="Guo Q."/>
            <person name="Huang H."/>
            <person name="Sederoff R.R."/>
            <person name="Wang G."/>
            <person name="Qu G."/>
            <person name="Chen S."/>
        </authorList>
    </citation>
    <scope>NUCLEOTIDE SEQUENCE [LARGE SCALE GENOMIC DNA]</scope>
    <source>
        <strain evidence="1">SC-2020</strain>
    </source>
</reference>
<comment type="caution">
    <text evidence="1">The sequence shown here is derived from an EMBL/GenBank/DDBJ whole genome shotgun (WGS) entry which is preliminary data.</text>
</comment>
<dbReference type="AlphaFoldDB" id="A0AAD6RKT9"/>
<name>A0AAD6RKT9_9ROSI</name>
<dbReference type="Proteomes" id="UP001164929">
    <property type="component" value="Chromosome 1"/>
</dbReference>
<keyword evidence="2" id="KW-1185">Reference proteome</keyword>
<evidence type="ECO:0000313" key="2">
    <source>
        <dbReference type="Proteomes" id="UP001164929"/>
    </source>
</evidence>
<evidence type="ECO:0000313" key="1">
    <source>
        <dbReference type="EMBL" id="KAJ7009927.1"/>
    </source>
</evidence>